<name>A0AAD7UZ00_9FUNG</name>
<evidence type="ECO:0000313" key="3">
    <source>
        <dbReference type="Proteomes" id="UP001234581"/>
    </source>
</evidence>
<dbReference type="SUPFAM" id="SSF81383">
    <property type="entry name" value="F-box domain"/>
    <property type="match status" value="1"/>
</dbReference>
<reference evidence="2 3" key="1">
    <citation type="submission" date="2023-03" db="EMBL/GenBank/DDBJ databases">
        <title>Genome sequence of Lichtheimia ornata CBS 291.66.</title>
        <authorList>
            <person name="Mohabir J.T."/>
            <person name="Shea T.P."/>
            <person name="Kurbessoian T."/>
            <person name="Berby B."/>
            <person name="Fontaine J."/>
            <person name="Livny J."/>
            <person name="Gnirke A."/>
            <person name="Stajich J.E."/>
            <person name="Cuomo C.A."/>
        </authorList>
    </citation>
    <scope>NUCLEOTIDE SEQUENCE [LARGE SCALE GENOMIC DNA]</scope>
    <source>
        <strain evidence="2">CBS 291.66</strain>
    </source>
</reference>
<dbReference type="PROSITE" id="PS50181">
    <property type="entry name" value="FBOX"/>
    <property type="match status" value="1"/>
</dbReference>
<dbReference type="Gene3D" id="3.80.10.10">
    <property type="entry name" value="Ribonuclease Inhibitor"/>
    <property type="match status" value="1"/>
</dbReference>
<dbReference type="InterPro" id="IPR001810">
    <property type="entry name" value="F-box_dom"/>
</dbReference>
<organism evidence="2 3">
    <name type="scientific">Lichtheimia ornata</name>
    <dbReference type="NCBI Taxonomy" id="688661"/>
    <lineage>
        <taxon>Eukaryota</taxon>
        <taxon>Fungi</taxon>
        <taxon>Fungi incertae sedis</taxon>
        <taxon>Mucoromycota</taxon>
        <taxon>Mucoromycotina</taxon>
        <taxon>Mucoromycetes</taxon>
        <taxon>Mucorales</taxon>
        <taxon>Lichtheimiaceae</taxon>
        <taxon>Lichtheimia</taxon>
    </lineage>
</organism>
<dbReference type="SUPFAM" id="SSF52047">
    <property type="entry name" value="RNI-like"/>
    <property type="match status" value="1"/>
</dbReference>
<protein>
    <recommendedName>
        <fullName evidence="1">F-box domain-containing protein</fullName>
    </recommendedName>
</protein>
<evidence type="ECO:0000259" key="1">
    <source>
        <dbReference type="PROSITE" id="PS50181"/>
    </source>
</evidence>
<keyword evidence="3" id="KW-1185">Reference proteome</keyword>
<dbReference type="InterPro" id="IPR032675">
    <property type="entry name" value="LRR_dom_sf"/>
</dbReference>
<evidence type="ECO:0000313" key="2">
    <source>
        <dbReference type="EMBL" id="KAJ8655292.1"/>
    </source>
</evidence>
<sequence length="501" mass="56873">MDIRGNHVLAELLAWGAMSDEQVEKDMKSMMAIEQACIKQESLEEQQMRPPSPFPPQPITTPLFDRPLPTEIVIQILAKLSFRSLIRCQLLNNTWRTIILSTPELWRNISFPSIKEKNGSTITSSSSIHDNVYIYYLNRYLNNARRRLHSLKLQSTAMIAAILESKQVVGALDVSESYIPQTLLARMQLGIASMHVHTLHIDHSNISVEDIIMIACNVPTLRIISAKGCCFASDFYNPDTLTPSLQQAHDLVLLTKKNGTTTTTTTQSRLSYLDISAMRRSSIHALVWILYRCPRLCDLIAYDCGIVLSTFFRACLLYCPTLSFLGYSPADQHCMWPWQQHSTIPYCDTRLVTQQETSKIKSITLSNTRIHPKLVTFILDHCMETLETLRIDQCWLMQSNVVLCLASMNPPHLRHVTISNSTSFVDAESIIALIKTCRGLESITFLNDRNAVNDKVVFALMMNSPPQLRRLDLRGCVLISNHAKSLLRNFVHNTRTLSLRL</sequence>
<accession>A0AAD7UZ00</accession>
<gene>
    <name evidence="2" type="ORF">O0I10_008981</name>
</gene>
<dbReference type="Gene3D" id="1.20.1280.50">
    <property type="match status" value="1"/>
</dbReference>
<dbReference type="RefSeq" id="XP_058340205.1">
    <property type="nucleotide sequence ID" value="XM_058488979.1"/>
</dbReference>
<dbReference type="InterPro" id="IPR036047">
    <property type="entry name" value="F-box-like_dom_sf"/>
</dbReference>
<feature type="domain" description="F-box" evidence="1">
    <location>
        <begin position="62"/>
        <end position="109"/>
    </location>
</feature>
<dbReference type="Proteomes" id="UP001234581">
    <property type="component" value="Unassembled WGS sequence"/>
</dbReference>
<dbReference type="GeneID" id="83216388"/>
<proteinExistence type="predicted"/>
<dbReference type="SMART" id="SM00256">
    <property type="entry name" value="FBOX"/>
    <property type="match status" value="1"/>
</dbReference>
<dbReference type="Pfam" id="PF12937">
    <property type="entry name" value="F-box-like"/>
    <property type="match status" value="1"/>
</dbReference>
<comment type="caution">
    <text evidence="2">The sequence shown here is derived from an EMBL/GenBank/DDBJ whole genome shotgun (WGS) entry which is preliminary data.</text>
</comment>
<dbReference type="EMBL" id="JARTCD010000050">
    <property type="protein sequence ID" value="KAJ8655292.1"/>
    <property type="molecule type" value="Genomic_DNA"/>
</dbReference>
<dbReference type="AlphaFoldDB" id="A0AAD7UZ00"/>